<dbReference type="Proteomes" id="UP001146120">
    <property type="component" value="Unassembled WGS sequence"/>
</dbReference>
<dbReference type="Gene3D" id="2.60.40.150">
    <property type="entry name" value="C2 domain"/>
    <property type="match status" value="1"/>
</dbReference>
<reference evidence="2" key="1">
    <citation type="submission" date="2022-11" db="EMBL/GenBank/DDBJ databases">
        <authorList>
            <person name="Morgan W.R."/>
            <person name="Tartar A."/>
        </authorList>
    </citation>
    <scope>NUCLEOTIDE SEQUENCE</scope>
    <source>
        <strain evidence="2">ARSEF 373</strain>
    </source>
</reference>
<reference evidence="2" key="2">
    <citation type="journal article" date="2023" name="Microbiol Resour">
        <title>Decontamination and Annotation of the Draft Genome Sequence of the Oomycete Lagenidium giganteum ARSEF 373.</title>
        <authorList>
            <person name="Morgan W.R."/>
            <person name="Tartar A."/>
        </authorList>
    </citation>
    <scope>NUCLEOTIDE SEQUENCE</scope>
    <source>
        <strain evidence="2">ARSEF 373</strain>
    </source>
</reference>
<evidence type="ECO:0000313" key="3">
    <source>
        <dbReference type="Proteomes" id="UP001146120"/>
    </source>
</evidence>
<dbReference type="SMART" id="SM00239">
    <property type="entry name" value="C2"/>
    <property type="match status" value="1"/>
</dbReference>
<dbReference type="InterPro" id="IPR000008">
    <property type="entry name" value="C2_dom"/>
</dbReference>
<dbReference type="GO" id="GO:0005783">
    <property type="term" value="C:endoplasmic reticulum"/>
    <property type="evidence" value="ECO:0007669"/>
    <property type="project" value="TreeGrafter"/>
</dbReference>
<comment type="caution">
    <text evidence="2">The sequence shown here is derived from an EMBL/GenBank/DDBJ whole genome shotgun (WGS) entry which is preliminary data.</text>
</comment>
<keyword evidence="3" id="KW-1185">Reference proteome</keyword>
<gene>
    <name evidence="2" type="ORF">N0F65_000326</name>
</gene>
<dbReference type="GO" id="GO:0016020">
    <property type="term" value="C:membrane"/>
    <property type="evidence" value="ECO:0007669"/>
    <property type="project" value="InterPro"/>
</dbReference>
<accession>A0AAV2YNU2</accession>
<proteinExistence type="predicted"/>
<dbReference type="PROSITE" id="PS50004">
    <property type="entry name" value="C2"/>
    <property type="match status" value="1"/>
</dbReference>
<dbReference type="InterPro" id="IPR035892">
    <property type="entry name" value="C2_domain_sf"/>
</dbReference>
<dbReference type="SUPFAM" id="SSF49562">
    <property type="entry name" value="C2 domain (Calcium/lipid-binding domain, CaLB)"/>
    <property type="match status" value="1"/>
</dbReference>
<evidence type="ECO:0000313" key="2">
    <source>
        <dbReference type="EMBL" id="DAZ94947.1"/>
    </source>
</evidence>
<evidence type="ECO:0000259" key="1">
    <source>
        <dbReference type="PROSITE" id="PS50004"/>
    </source>
</evidence>
<dbReference type="GO" id="GO:0008289">
    <property type="term" value="F:lipid binding"/>
    <property type="evidence" value="ECO:0007669"/>
    <property type="project" value="InterPro"/>
</dbReference>
<dbReference type="SMART" id="SM00694">
    <property type="entry name" value="DysFC"/>
    <property type="match status" value="1"/>
</dbReference>
<dbReference type="Pfam" id="PF00168">
    <property type="entry name" value="C2"/>
    <property type="match status" value="1"/>
</dbReference>
<dbReference type="PANTHER" id="PTHR10774">
    <property type="entry name" value="EXTENDED SYNAPTOTAGMIN-RELATED"/>
    <property type="match status" value="1"/>
</dbReference>
<dbReference type="InterPro" id="IPR006614">
    <property type="entry name" value="Peroxin/Ferlin"/>
</dbReference>
<dbReference type="EMBL" id="DAKRPA010000225">
    <property type="protein sequence ID" value="DAZ94947.1"/>
    <property type="molecule type" value="Genomic_DNA"/>
</dbReference>
<organism evidence="2 3">
    <name type="scientific">Lagenidium giganteum</name>
    <dbReference type="NCBI Taxonomy" id="4803"/>
    <lineage>
        <taxon>Eukaryota</taxon>
        <taxon>Sar</taxon>
        <taxon>Stramenopiles</taxon>
        <taxon>Oomycota</taxon>
        <taxon>Peronosporomycetes</taxon>
        <taxon>Pythiales</taxon>
        <taxon>Pythiaceae</taxon>
    </lineage>
</organism>
<feature type="domain" description="C2" evidence="1">
    <location>
        <begin position="1"/>
        <end position="119"/>
    </location>
</feature>
<dbReference type="PANTHER" id="PTHR10774:SF190">
    <property type="entry name" value="C2 CALCIUM_LIPID-BINDING ENDONUCLEASE_EXONUCLEASE_PHOSPHATASE-RELATED"/>
    <property type="match status" value="1"/>
</dbReference>
<name>A0AAV2YNU2_9STRA</name>
<dbReference type="CDD" id="cd00030">
    <property type="entry name" value="C2"/>
    <property type="match status" value="1"/>
</dbReference>
<dbReference type="AlphaFoldDB" id="A0AAV2YNU2"/>
<dbReference type="InterPro" id="IPR045050">
    <property type="entry name" value="Synaptotagmin_plant"/>
</dbReference>
<protein>
    <recommendedName>
        <fullName evidence="1">C2 domain-containing protein</fullName>
    </recommendedName>
</protein>
<sequence>MAKKASPAASVASPTHAVHITLLRATGLPRGDLIGLSDAYVKFCIQGHSASSSIRPNTLDPVWSPPESFDFKIGGSPEEQVLQVDVYDHDRIKRDDHLGTLKIPLAGLVCVPPKADKDVAVTQYALAMPKGVTAHHGNKSVIELKVHVTELDSTECELEMWENEVWVLGHGWCNRDGTLIHHRARWSTEDGKLSGHHFEEVAPKPPAGFEPDGWTYTVATGDENGWFYAASFAGPWHAKSGKAMVVRRRRWQNICRRPISKRNLVADVVASSTVDTTAVELVLDESFNISGKY</sequence>